<evidence type="ECO:0000256" key="3">
    <source>
        <dbReference type="ARBA" id="ARBA00023015"/>
    </source>
</evidence>
<dbReference type="SMART" id="SM00066">
    <property type="entry name" value="GAL4"/>
    <property type="match status" value="1"/>
</dbReference>
<sequence length="762" mass="83809">MDSKISTTSPSVGTAPRQLKTKHKSRSGCQSCKIRRLKCDETKPECNNCRKKGVPCPGYAMKLTWSTKYERPKAPARSEPSNFGQLISAVKQSIVPKDVPAPASPSISSASLSGRPSESATPPVSYRQSASTKATGVEPVRTRHNKRHASVTGIPVTSSAVPAMVKSSPAPSPSPTLVNGIVHMFHSSPARPDVHEFVDNPFPLDLVAGRLTFTPDDSTWAHSSTADSSPGPSSSASRSELDNMTMLAALSEVDETETSVDGIAGGMVNVRQPTTRHATSGVGYLQMAAPQLPRQLVDVSSFLIQHWFQTVCCGWSAYDTQANPYRQLAASLWQTSQAVYYALQSMAAAHLDEHLPHLKQVSQRAPRLASDAIMQEINFFWSSKPPRAFPRTLVLALFCMSSSICWTDSRQFGLQFLKVGRQVLNHLDRCADALSPNDRQLLDFFNGCLVYEEMLRSIVSNDAGDMETLTSWRVSPAESVSVTPHAWTGVSPDILRLLGKTMFLCRRSRNRWRHPYHTVDEKMLDESMDYHESTVIEEVLLATELPDPAPPRQDAAMGEQAELRRHLHDAAEAYRLSALLQLYLTFPGLIVNRLPSLAEAASFTVGTALHITNILRRIPPSSSMRCLQPLLVLFAATGLRYNPLVPNQPGVQDQFPRSDLFPGAVAPGLGLNNSLGTASPSPYGLSSIDFTIGEDELEIASARRFLMDRLGRLEQSLAPKPIQVEKQLLRSIWETYDAEIANQCKTHWLDIMVERGLESIFG</sequence>
<name>A0A420YES1_9PEZI</name>
<comment type="subcellular location">
    <subcellularLocation>
        <location evidence="1">Nucleus</location>
    </subcellularLocation>
</comment>
<feature type="compositionally biased region" description="Low complexity" evidence="7">
    <location>
        <begin position="223"/>
        <end position="238"/>
    </location>
</feature>
<dbReference type="InterPro" id="IPR001138">
    <property type="entry name" value="Zn2Cys6_DnaBD"/>
</dbReference>
<dbReference type="GO" id="GO:0045944">
    <property type="term" value="P:positive regulation of transcription by RNA polymerase II"/>
    <property type="evidence" value="ECO:0007669"/>
    <property type="project" value="TreeGrafter"/>
</dbReference>
<evidence type="ECO:0000259" key="8">
    <source>
        <dbReference type="PROSITE" id="PS50048"/>
    </source>
</evidence>
<keyword evidence="10" id="KW-1185">Reference proteome</keyword>
<dbReference type="CDD" id="cd00067">
    <property type="entry name" value="GAL4"/>
    <property type="match status" value="1"/>
</dbReference>
<gene>
    <name evidence="9" type="ORF">DL546_005050</name>
</gene>
<dbReference type="PROSITE" id="PS00463">
    <property type="entry name" value="ZN2_CY6_FUNGAL_1"/>
    <property type="match status" value="1"/>
</dbReference>
<evidence type="ECO:0000313" key="9">
    <source>
        <dbReference type="EMBL" id="RKU46396.1"/>
    </source>
</evidence>
<evidence type="ECO:0000256" key="7">
    <source>
        <dbReference type="SAM" id="MobiDB-lite"/>
    </source>
</evidence>
<keyword evidence="6" id="KW-0539">Nucleus</keyword>
<evidence type="ECO:0000256" key="2">
    <source>
        <dbReference type="ARBA" id="ARBA00022833"/>
    </source>
</evidence>
<reference evidence="9 10" key="1">
    <citation type="submission" date="2018-08" db="EMBL/GenBank/DDBJ databases">
        <title>Draft genome of the lignicolous fungus Coniochaeta pulveracea.</title>
        <authorList>
            <person name="Borstlap C.J."/>
            <person name="De Witt R.N."/>
            <person name="Botha A."/>
            <person name="Volschenk H."/>
        </authorList>
    </citation>
    <scope>NUCLEOTIDE SEQUENCE [LARGE SCALE GENOMIC DNA]</scope>
    <source>
        <strain evidence="9 10">CAB683</strain>
    </source>
</reference>
<dbReference type="PANTHER" id="PTHR37534:SF11">
    <property type="entry name" value="ZN(II)2CYS6 TRANSCRIPTION FACTOR (EUROFUNG)"/>
    <property type="match status" value="1"/>
</dbReference>
<dbReference type="PROSITE" id="PS50048">
    <property type="entry name" value="ZN2_CY6_FUNGAL_2"/>
    <property type="match status" value="1"/>
</dbReference>
<dbReference type="PANTHER" id="PTHR37534">
    <property type="entry name" value="TRANSCRIPTIONAL ACTIVATOR PROTEIN UGA3"/>
    <property type="match status" value="1"/>
</dbReference>
<dbReference type="InterPro" id="IPR021858">
    <property type="entry name" value="Fun_TF"/>
</dbReference>
<dbReference type="AlphaFoldDB" id="A0A420YES1"/>
<feature type="compositionally biased region" description="Low complexity" evidence="7">
    <location>
        <begin position="100"/>
        <end position="117"/>
    </location>
</feature>
<keyword evidence="4" id="KW-0238">DNA-binding</keyword>
<evidence type="ECO:0000256" key="4">
    <source>
        <dbReference type="ARBA" id="ARBA00023125"/>
    </source>
</evidence>
<keyword evidence="2" id="KW-0862">Zinc</keyword>
<accession>A0A420YES1</accession>
<dbReference type="GO" id="GO:0005634">
    <property type="term" value="C:nucleus"/>
    <property type="evidence" value="ECO:0007669"/>
    <property type="project" value="UniProtKB-SubCell"/>
</dbReference>
<dbReference type="Pfam" id="PF11951">
    <property type="entry name" value="Fungal_trans_2"/>
    <property type="match status" value="1"/>
</dbReference>
<evidence type="ECO:0000313" key="10">
    <source>
        <dbReference type="Proteomes" id="UP000275385"/>
    </source>
</evidence>
<dbReference type="STRING" id="177199.A0A420YES1"/>
<organism evidence="9 10">
    <name type="scientific">Coniochaeta pulveracea</name>
    <dbReference type="NCBI Taxonomy" id="177199"/>
    <lineage>
        <taxon>Eukaryota</taxon>
        <taxon>Fungi</taxon>
        <taxon>Dikarya</taxon>
        <taxon>Ascomycota</taxon>
        <taxon>Pezizomycotina</taxon>
        <taxon>Sordariomycetes</taxon>
        <taxon>Sordariomycetidae</taxon>
        <taxon>Coniochaetales</taxon>
        <taxon>Coniochaetaceae</taxon>
        <taxon>Coniochaeta</taxon>
    </lineage>
</organism>
<feature type="region of interest" description="Disordered" evidence="7">
    <location>
        <begin position="218"/>
        <end position="239"/>
    </location>
</feature>
<feature type="region of interest" description="Disordered" evidence="7">
    <location>
        <begin position="1"/>
        <end position="27"/>
    </location>
</feature>
<comment type="caution">
    <text evidence="9">The sequence shown here is derived from an EMBL/GenBank/DDBJ whole genome shotgun (WGS) entry which is preliminary data.</text>
</comment>
<keyword evidence="3" id="KW-0805">Transcription regulation</keyword>
<evidence type="ECO:0000256" key="5">
    <source>
        <dbReference type="ARBA" id="ARBA00023163"/>
    </source>
</evidence>
<protein>
    <recommendedName>
        <fullName evidence="8">Zn(2)-C6 fungal-type domain-containing protein</fullName>
    </recommendedName>
</protein>
<dbReference type="Gene3D" id="4.10.240.10">
    <property type="entry name" value="Zn(2)-C6 fungal-type DNA-binding domain"/>
    <property type="match status" value="1"/>
</dbReference>
<dbReference type="EMBL" id="QVQW01000014">
    <property type="protein sequence ID" value="RKU46396.1"/>
    <property type="molecule type" value="Genomic_DNA"/>
</dbReference>
<keyword evidence="5" id="KW-0804">Transcription</keyword>
<dbReference type="Proteomes" id="UP000275385">
    <property type="component" value="Unassembled WGS sequence"/>
</dbReference>
<dbReference type="Pfam" id="PF00172">
    <property type="entry name" value="Zn_clus"/>
    <property type="match status" value="1"/>
</dbReference>
<dbReference type="SUPFAM" id="SSF57701">
    <property type="entry name" value="Zn2/Cys6 DNA-binding domain"/>
    <property type="match status" value="1"/>
</dbReference>
<dbReference type="InterPro" id="IPR036864">
    <property type="entry name" value="Zn2-C6_fun-type_DNA-bd_sf"/>
</dbReference>
<proteinExistence type="predicted"/>
<feature type="compositionally biased region" description="Polar residues" evidence="7">
    <location>
        <begin position="1"/>
        <end position="12"/>
    </location>
</feature>
<dbReference type="OrthoDB" id="406634at2759"/>
<feature type="domain" description="Zn(2)-C6 fungal-type" evidence="8">
    <location>
        <begin position="28"/>
        <end position="56"/>
    </location>
</feature>
<feature type="compositionally biased region" description="Polar residues" evidence="7">
    <location>
        <begin position="118"/>
        <end position="134"/>
    </location>
</feature>
<evidence type="ECO:0000256" key="6">
    <source>
        <dbReference type="ARBA" id="ARBA00023242"/>
    </source>
</evidence>
<dbReference type="GO" id="GO:0000976">
    <property type="term" value="F:transcription cis-regulatory region binding"/>
    <property type="evidence" value="ECO:0007669"/>
    <property type="project" value="TreeGrafter"/>
</dbReference>
<feature type="region of interest" description="Disordered" evidence="7">
    <location>
        <begin position="97"/>
        <end position="150"/>
    </location>
</feature>
<evidence type="ECO:0000256" key="1">
    <source>
        <dbReference type="ARBA" id="ARBA00004123"/>
    </source>
</evidence>
<dbReference type="GO" id="GO:0008270">
    <property type="term" value="F:zinc ion binding"/>
    <property type="evidence" value="ECO:0007669"/>
    <property type="project" value="InterPro"/>
</dbReference>
<dbReference type="GO" id="GO:0000981">
    <property type="term" value="F:DNA-binding transcription factor activity, RNA polymerase II-specific"/>
    <property type="evidence" value="ECO:0007669"/>
    <property type="project" value="InterPro"/>
</dbReference>